<dbReference type="Proteomes" id="UP000222310">
    <property type="component" value="Unassembled WGS sequence"/>
</dbReference>
<dbReference type="InterPro" id="IPR024983">
    <property type="entry name" value="CHAT_dom"/>
</dbReference>
<keyword evidence="1" id="KW-0812">Transmembrane</keyword>
<dbReference type="PANTHER" id="PTHR10098">
    <property type="entry name" value="RAPSYN-RELATED"/>
    <property type="match status" value="1"/>
</dbReference>
<dbReference type="InterPro" id="IPR011990">
    <property type="entry name" value="TPR-like_helical_dom_sf"/>
</dbReference>
<dbReference type="InterPro" id="IPR019734">
    <property type="entry name" value="TPR_rpt"/>
</dbReference>
<reference evidence="3 4" key="1">
    <citation type="submission" date="2015-02" db="EMBL/GenBank/DDBJ databases">
        <title>Nostoc linckia genome annotation.</title>
        <authorList>
            <person name="Zhou Z."/>
        </authorList>
    </citation>
    <scope>NUCLEOTIDE SEQUENCE [LARGE SCALE GENOMIC DNA]</scope>
    <source>
        <strain evidence="4">z8</strain>
    </source>
</reference>
<protein>
    <submittedName>
        <fullName evidence="3">Tetratricopeptide TPR_1 repeat-containing protein</fullName>
    </submittedName>
</protein>
<name>A0A9Q5Z532_NOSLI</name>
<dbReference type="RefSeq" id="WP_099068196.1">
    <property type="nucleotide sequence ID" value="NZ_LAHD01000178.1"/>
</dbReference>
<organism evidence="3 4">
    <name type="scientific">Nostoc linckia z8</name>
    <dbReference type="NCBI Taxonomy" id="1628746"/>
    <lineage>
        <taxon>Bacteria</taxon>
        <taxon>Bacillati</taxon>
        <taxon>Cyanobacteriota</taxon>
        <taxon>Cyanophyceae</taxon>
        <taxon>Nostocales</taxon>
        <taxon>Nostocaceae</taxon>
        <taxon>Nostoc</taxon>
    </lineage>
</organism>
<feature type="transmembrane region" description="Helical" evidence="1">
    <location>
        <begin position="21"/>
        <end position="38"/>
    </location>
</feature>
<dbReference type="AlphaFoldDB" id="A0A9Q5Z532"/>
<dbReference type="SMART" id="SM00028">
    <property type="entry name" value="TPR"/>
    <property type="match status" value="6"/>
</dbReference>
<accession>A0A9Q5Z532</accession>
<keyword evidence="1" id="KW-1133">Transmembrane helix</keyword>
<proteinExistence type="predicted"/>
<gene>
    <name evidence="3" type="ORF">VF08_34800</name>
</gene>
<dbReference type="SUPFAM" id="SSF48452">
    <property type="entry name" value="TPR-like"/>
    <property type="match status" value="2"/>
</dbReference>
<evidence type="ECO:0000256" key="1">
    <source>
        <dbReference type="SAM" id="Phobius"/>
    </source>
</evidence>
<evidence type="ECO:0000313" key="4">
    <source>
        <dbReference type="Proteomes" id="UP000222310"/>
    </source>
</evidence>
<dbReference type="Pfam" id="PF12770">
    <property type="entry name" value="CHAT"/>
    <property type="match status" value="1"/>
</dbReference>
<dbReference type="Gene3D" id="1.25.40.10">
    <property type="entry name" value="Tetratricopeptide repeat domain"/>
    <property type="match status" value="3"/>
</dbReference>
<keyword evidence="1" id="KW-0472">Membrane</keyword>
<dbReference type="EMBL" id="LAHD01000178">
    <property type="protein sequence ID" value="PHJ93829.1"/>
    <property type="molecule type" value="Genomic_DNA"/>
</dbReference>
<evidence type="ECO:0000259" key="2">
    <source>
        <dbReference type="Pfam" id="PF12770"/>
    </source>
</evidence>
<dbReference type="GeneID" id="57098805"/>
<dbReference type="Pfam" id="PF13181">
    <property type="entry name" value="TPR_8"/>
    <property type="match status" value="1"/>
</dbReference>
<evidence type="ECO:0000313" key="3">
    <source>
        <dbReference type="EMBL" id="PHJ93829.1"/>
    </source>
</evidence>
<sequence>MLKKVRSYLYTSQIWQRRLQILLLAILGLIFTLIFHILPAESKLTRFSEQSTIQKVSAPTNPEQLIQQGRTFYQTEKFTQAAQSLQQAAQIYESQKDELNQALALSYLSLTQQKLGLWNQAKATISSSLKLLPQAKSSTKEAKQILALALNTQGSLQLALGQAELALESWQQAAKTYTQINDTAGNIGSLINQTTALESLGFSTRMMNIWQQVEQNLQAQPDSLLKVLGLRSLGNTLRVRGDLEKSQQLLEQSLAMAQNMKLPQEESATLLSLGNTLYSFGNKSLQRDASSEENPLPLDCNHGVISENAKTYYQNAADLYYKSASKSTSAIAKIQAQLNRLTVLLSLGQNLSNEELELLQFNLAELTPSRAVVYAQVNFTRSLVCINEASQKIKENSTFNVDKISQILTKAVQQAQDLQDQRSESYALGNLGQLYEQTKQLSLARQYTEQALNLAQVIDASDIAFQWQWQLGRLLLAQGNSQAAVAAYTEAVTTLKSLRTDLVSLNSDIQFDLRDRVEPVYRQLVGLLLQPEKPSLQNLKQARDVIEALQLAQLDNFFRDACSIVQPTSIDEVVDNANPATAVIYPIILADRIEVIVKLPRIEQLHHYRTDKPKSEVETVLEQLQKKLKQRYTFSDRQALSQQVYNWLIQPLEADLAQNQIKTLVFVLDGSLRNIPMAALYNGKQYLIEKYSVALSPGLQLLEPKSKPKRFEALIGGLTQSRFGFSSLPNVADEFKEIQAVIPSKEFINQAFTNKTIEKEVSSLSYPVVHLATHGKFSSQQEDTFILTWNGKINVKELREVLQTREPVVGRASQVPSPIELLVLSACETATGDKRAALGLAGVAVRSGARTTLASLWQVDDKSTAMLMSEFYRQLKNNPALSKSEALRRAQEFIFQNYQEHPFYWAPYVLVGNWL</sequence>
<comment type="caution">
    <text evidence="3">The sequence shown here is derived from an EMBL/GenBank/DDBJ whole genome shotgun (WGS) entry which is preliminary data.</text>
</comment>
<feature type="domain" description="CHAT" evidence="2">
    <location>
        <begin position="638"/>
        <end position="913"/>
    </location>
</feature>